<protein>
    <submittedName>
        <fullName evidence="1">Uncharacterized protein</fullName>
    </submittedName>
</protein>
<dbReference type="Proteomes" id="UP000799421">
    <property type="component" value="Unassembled WGS sequence"/>
</dbReference>
<dbReference type="AlphaFoldDB" id="A0A6A7C6R9"/>
<reference evidence="1" key="1">
    <citation type="journal article" date="2020" name="Stud. Mycol.">
        <title>101 Dothideomycetes genomes: a test case for predicting lifestyles and emergence of pathogens.</title>
        <authorList>
            <person name="Haridas S."/>
            <person name="Albert R."/>
            <person name="Binder M."/>
            <person name="Bloem J."/>
            <person name="Labutti K."/>
            <person name="Salamov A."/>
            <person name="Andreopoulos B."/>
            <person name="Baker S."/>
            <person name="Barry K."/>
            <person name="Bills G."/>
            <person name="Bluhm B."/>
            <person name="Cannon C."/>
            <person name="Castanera R."/>
            <person name="Culley D."/>
            <person name="Daum C."/>
            <person name="Ezra D."/>
            <person name="Gonzalez J."/>
            <person name="Henrissat B."/>
            <person name="Kuo A."/>
            <person name="Liang C."/>
            <person name="Lipzen A."/>
            <person name="Lutzoni F."/>
            <person name="Magnuson J."/>
            <person name="Mondo S."/>
            <person name="Nolan M."/>
            <person name="Ohm R."/>
            <person name="Pangilinan J."/>
            <person name="Park H.-J."/>
            <person name="Ramirez L."/>
            <person name="Alfaro M."/>
            <person name="Sun H."/>
            <person name="Tritt A."/>
            <person name="Yoshinaga Y."/>
            <person name="Zwiers L.-H."/>
            <person name="Turgeon B."/>
            <person name="Goodwin S."/>
            <person name="Spatafora J."/>
            <person name="Crous P."/>
            <person name="Grigoriev I."/>
        </authorList>
    </citation>
    <scope>NUCLEOTIDE SEQUENCE</scope>
    <source>
        <strain evidence="1">CBS 480.64</strain>
    </source>
</reference>
<sequence length="78" mass="8404">MSKFSKVKPLYRLHLTHQAGCLAAALGALYPPELDSLWPFPDVTLSANGVPDALHGLSRLETLSITVQTGPCNEHIPP</sequence>
<organism evidence="1 2">
    <name type="scientific">Piedraia hortae CBS 480.64</name>
    <dbReference type="NCBI Taxonomy" id="1314780"/>
    <lineage>
        <taxon>Eukaryota</taxon>
        <taxon>Fungi</taxon>
        <taxon>Dikarya</taxon>
        <taxon>Ascomycota</taxon>
        <taxon>Pezizomycotina</taxon>
        <taxon>Dothideomycetes</taxon>
        <taxon>Dothideomycetidae</taxon>
        <taxon>Capnodiales</taxon>
        <taxon>Piedraiaceae</taxon>
        <taxon>Piedraia</taxon>
    </lineage>
</organism>
<evidence type="ECO:0000313" key="2">
    <source>
        <dbReference type="Proteomes" id="UP000799421"/>
    </source>
</evidence>
<keyword evidence="2" id="KW-1185">Reference proteome</keyword>
<gene>
    <name evidence="1" type="ORF">K470DRAFT_255610</name>
</gene>
<dbReference type="EMBL" id="MU005964">
    <property type="protein sequence ID" value="KAF2862685.1"/>
    <property type="molecule type" value="Genomic_DNA"/>
</dbReference>
<proteinExistence type="predicted"/>
<accession>A0A6A7C6R9</accession>
<name>A0A6A7C6R9_9PEZI</name>
<evidence type="ECO:0000313" key="1">
    <source>
        <dbReference type="EMBL" id="KAF2862685.1"/>
    </source>
</evidence>